<feature type="domain" description="Transcriptional repressor PaaX-like N-terminal" evidence="1">
    <location>
        <begin position="40"/>
        <end position="89"/>
    </location>
</feature>
<evidence type="ECO:0000313" key="3">
    <source>
        <dbReference type="Proteomes" id="UP000619545"/>
    </source>
</evidence>
<dbReference type="AlphaFoldDB" id="A0A832THC0"/>
<evidence type="ECO:0000313" key="2">
    <source>
        <dbReference type="EMBL" id="HII70724.1"/>
    </source>
</evidence>
<dbReference type="EMBL" id="DUJS01000004">
    <property type="protein sequence ID" value="HII70724.1"/>
    <property type="molecule type" value="Genomic_DNA"/>
</dbReference>
<proteinExistence type="predicted"/>
<gene>
    <name evidence="2" type="ORF">HA336_05775</name>
</gene>
<dbReference type="RefSeq" id="WP_011018508.1">
    <property type="nucleotide sequence ID" value="NZ_DUJS01000004.1"/>
</dbReference>
<accession>A0A832THC0</accession>
<dbReference type="InterPro" id="IPR012906">
    <property type="entry name" value="PaaX-like_N"/>
</dbReference>
<sequence>MSEVPEEFQKDVEEIKRRLREGELTNLGAALAVVLLASLKGQWINVDEIVRVLKELGYNVKANSIRSALYKVRQEGLLKSKRLGRKTAYFIPVDDDETLGAILRRVTGEEVREKIVEELLEEIHGD</sequence>
<dbReference type="GeneID" id="1477439"/>
<reference evidence="2" key="1">
    <citation type="journal article" date="2020" name="bioRxiv">
        <title>A rank-normalized archaeal taxonomy based on genome phylogeny resolves widespread incomplete and uneven classifications.</title>
        <authorList>
            <person name="Rinke C."/>
            <person name="Chuvochina M."/>
            <person name="Mussig A.J."/>
            <person name="Chaumeil P.-A."/>
            <person name="Waite D.W."/>
            <person name="Whitman W.B."/>
            <person name="Parks D.H."/>
            <person name="Hugenholtz P."/>
        </authorList>
    </citation>
    <scope>NUCLEOTIDE SEQUENCE</scope>
    <source>
        <strain evidence="2">UBA8853</strain>
    </source>
</reference>
<comment type="caution">
    <text evidence="2">The sequence shown here is derived from an EMBL/GenBank/DDBJ whole genome shotgun (WGS) entry which is preliminary data.</text>
</comment>
<evidence type="ECO:0000259" key="1">
    <source>
        <dbReference type="Pfam" id="PF07848"/>
    </source>
</evidence>
<organism evidence="2 3">
    <name type="scientific">Methanopyrus kandleri</name>
    <dbReference type="NCBI Taxonomy" id="2320"/>
    <lineage>
        <taxon>Archaea</taxon>
        <taxon>Methanobacteriati</taxon>
        <taxon>Methanobacteriota</taxon>
        <taxon>Methanomada group</taxon>
        <taxon>Methanopyri</taxon>
        <taxon>Methanopyrales</taxon>
        <taxon>Methanopyraceae</taxon>
        <taxon>Methanopyrus</taxon>
    </lineage>
</organism>
<protein>
    <recommendedName>
        <fullName evidence="1">Transcriptional repressor PaaX-like N-terminal domain-containing protein</fullName>
    </recommendedName>
</protein>
<dbReference type="Pfam" id="PF07848">
    <property type="entry name" value="PaaX"/>
    <property type="match status" value="1"/>
</dbReference>
<name>A0A832THC0_9EURY</name>
<dbReference type="Proteomes" id="UP000619545">
    <property type="component" value="Unassembled WGS sequence"/>
</dbReference>
<dbReference type="Gene3D" id="1.10.10.10">
    <property type="entry name" value="Winged helix-like DNA-binding domain superfamily/Winged helix DNA-binding domain"/>
    <property type="match status" value="1"/>
</dbReference>
<dbReference type="InterPro" id="IPR036388">
    <property type="entry name" value="WH-like_DNA-bd_sf"/>
</dbReference>